<keyword evidence="2" id="KW-1185">Reference proteome</keyword>
<evidence type="ECO:0000313" key="1">
    <source>
        <dbReference type="EMBL" id="QIQ03509.1"/>
    </source>
</evidence>
<dbReference type="AlphaFoldDB" id="A0A6G9GZN9"/>
<dbReference type="SUPFAM" id="SSF140453">
    <property type="entry name" value="EsxAB dimer-like"/>
    <property type="match status" value="1"/>
</dbReference>
<dbReference type="EMBL" id="CP050177">
    <property type="protein sequence ID" value="QIQ03509.1"/>
    <property type="molecule type" value="Genomic_DNA"/>
</dbReference>
<name>A0A6G9GZN9_9ACTN</name>
<dbReference type="Gene3D" id="1.10.287.1060">
    <property type="entry name" value="ESAT-6-like"/>
    <property type="match status" value="1"/>
</dbReference>
<dbReference type="Proteomes" id="UP000501179">
    <property type="component" value="Chromosome"/>
</dbReference>
<evidence type="ECO:0000313" key="2">
    <source>
        <dbReference type="Proteomes" id="UP000501179"/>
    </source>
</evidence>
<dbReference type="RefSeq" id="WP_167029500.1">
    <property type="nucleotide sequence ID" value="NZ_CP050177.1"/>
</dbReference>
<proteinExistence type="predicted"/>
<reference evidence="1 2" key="1">
    <citation type="submission" date="2020-03" db="EMBL/GenBank/DDBJ databases">
        <title>A novel species.</title>
        <authorList>
            <person name="Gao J."/>
        </authorList>
    </citation>
    <scope>NUCLEOTIDE SEQUENCE [LARGE SCALE GENOMIC DNA]</scope>
    <source>
        <strain evidence="1 2">QMT-12</strain>
    </source>
</reference>
<sequence>MPGFDDVQILVTHELGTAGPTLTNRADECVDELNALKARLAPLADSWTRSQAASFYQEKQAEWDTAALGLFGPEGILAQIAHAMNVNYGNYADAELSNISTWRSGN</sequence>
<organism evidence="1 2">
    <name type="scientific">Streptomyces liangshanensis</name>
    <dbReference type="NCBI Taxonomy" id="2717324"/>
    <lineage>
        <taxon>Bacteria</taxon>
        <taxon>Bacillati</taxon>
        <taxon>Actinomycetota</taxon>
        <taxon>Actinomycetes</taxon>
        <taxon>Kitasatosporales</taxon>
        <taxon>Streptomycetaceae</taxon>
        <taxon>Streptomyces</taxon>
    </lineage>
</organism>
<gene>
    <name evidence="1" type="ORF">HA039_15270</name>
</gene>
<dbReference type="InterPro" id="IPR036689">
    <property type="entry name" value="ESAT-6-like_sf"/>
</dbReference>
<dbReference type="KEGG" id="slia:HA039_15270"/>
<accession>A0A6G9GZN9</accession>
<protein>
    <submittedName>
        <fullName evidence="1">WXG100 family type VII secretion target</fullName>
    </submittedName>
</protein>